<reference evidence="1" key="1">
    <citation type="submission" date="2015-12" db="EMBL/GenBank/DDBJ databases">
        <title>Update maize B73 reference genome by single molecule sequencing technologies.</title>
        <authorList>
            <consortium name="Maize Genome Sequencing Project"/>
            <person name="Ware D."/>
        </authorList>
    </citation>
    <scope>NUCLEOTIDE SEQUENCE</scope>
    <source>
        <tissue evidence="1">Seedling</tissue>
    </source>
</reference>
<gene>
    <name evidence="1" type="ORF">ZEAMMB73_Zm00001d035115</name>
</gene>
<dbReference type="EMBL" id="CM000782">
    <property type="protein sequence ID" value="AQK78378.1"/>
    <property type="molecule type" value="Genomic_DNA"/>
</dbReference>
<accession>A0A1D6LEL0</accession>
<protein>
    <submittedName>
        <fullName evidence="1">Multidrug and toxic compound extrusion1</fullName>
    </submittedName>
</protein>
<name>A0A1D6LEL0_MAIZE</name>
<dbReference type="AlphaFoldDB" id="A0A1D6LEL0"/>
<proteinExistence type="predicted"/>
<sequence>MTFNKLKLICLAMGFPDASLIFWFISYKSGSHFNRPYLQVHLLVRTIRRPPPQLLVSCRYVMYLEFIFDTFSMALEKHFPYFAAGLGLGTSPKHTSWCWSAHRVQIIYIRSGCTASYLHRNTVCLPYSTNQRSGFCF</sequence>
<dbReference type="ExpressionAtlas" id="A0A1D6LEL0">
    <property type="expression patterns" value="baseline and differential"/>
</dbReference>
<organism evidence="1">
    <name type="scientific">Zea mays</name>
    <name type="common">Maize</name>
    <dbReference type="NCBI Taxonomy" id="4577"/>
    <lineage>
        <taxon>Eukaryota</taxon>
        <taxon>Viridiplantae</taxon>
        <taxon>Streptophyta</taxon>
        <taxon>Embryophyta</taxon>
        <taxon>Tracheophyta</taxon>
        <taxon>Spermatophyta</taxon>
        <taxon>Magnoliopsida</taxon>
        <taxon>Liliopsida</taxon>
        <taxon>Poales</taxon>
        <taxon>Poaceae</taxon>
        <taxon>PACMAD clade</taxon>
        <taxon>Panicoideae</taxon>
        <taxon>Andropogonodae</taxon>
        <taxon>Andropogoneae</taxon>
        <taxon>Tripsacinae</taxon>
        <taxon>Zea</taxon>
    </lineage>
</organism>
<evidence type="ECO:0000313" key="1">
    <source>
        <dbReference type="EMBL" id="AQK78378.1"/>
    </source>
</evidence>